<proteinExistence type="predicted"/>
<reference evidence="1" key="1">
    <citation type="journal article" date="2019" name="Sci. Rep.">
        <title>Draft genome of Tanacetum cinerariifolium, the natural source of mosquito coil.</title>
        <authorList>
            <person name="Yamashiro T."/>
            <person name="Shiraishi A."/>
            <person name="Satake H."/>
            <person name="Nakayama K."/>
        </authorList>
    </citation>
    <scope>NUCLEOTIDE SEQUENCE</scope>
</reference>
<dbReference type="EMBL" id="BKCJ010007981">
    <property type="protein sequence ID" value="GEU79953.1"/>
    <property type="molecule type" value="Genomic_DNA"/>
</dbReference>
<evidence type="ECO:0000313" key="1">
    <source>
        <dbReference type="EMBL" id="GEU79953.1"/>
    </source>
</evidence>
<organism evidence="1">
    <name type="scientific">Tanacetum cinerariifolium</name>
    <name type="common">Dalmatian daisy</name>
    <name type="synonym">Chrysanthemum cinerariifolium</name>
    <dbReference type="NCBI Taxonomy" id="118510"/>
    <lineage>
        <taxon>Eukaryota</taxon>
        <taxon>Viridiplantae</taxon>
        <taxon>Streptophyta</taxon>
        <taxon>Embryophyta</taxon>
        <taxon>Tracheophyta</taxon>
        <taxon>Spermatophyta</taxon>
        <taxon>Magnoliopsida</taxon>
        <taxon>eudicotyledons</taxon>
        <taxon>Gunneridae</taxon>
        <taxon>Pentapetalae</taxon>
        <taxon>asterids</taxon>
        <taxon>campanulids</taxon>
        <taxon>Asterales</taxon>
        <taxon>Asteraceae</taxon>
        <taxon>Asteroideae</taxon>
        <taxon>Anthemideae</taxon>
        <taxon>Anthemidinae</taxon>
        <taxon>Tanacetum</taxon>
    </lineage>
</organism>
<comment type="caution">
    <text evidence="1">The sequence shown here is derived from an EMBL/GenBank/DDBJ whole genome shotgun (WGS) entry which is preliminary data.</text>
</comment>
<gene>
    <name evidence="1" type="ORF">Tci_051931</name>
</gene>
<name>A0A6L2N1J0_TANCI</name>
<accession>A0A6L2N1J0</accession>
<dbReference type="AlphaFoldDB" id="A0A6L2N1J0"/>
<protein>
    <submittedName>
        <fullName evidence="1">Uncharacterized protein</fullName>
    </submittedName>
</protein>
<sequence length="148" mass="17864">MLQEEGEEKRQDVIEEKIYNLEESVNEGETRESSKRLKRKFETIKGYEDDERVMFEFIFRDFAKSEIWDKVKEPLSPRFHDDEYSICCENITHMMTALKEARMEPREMLLSIHHTLKMLLDIISKMNRKLEDEKIQINDKGKEKVNNF</sequence>